<dbReference type="EMBL" id="AFXZ01000067">
    <property type="protein sequence ID" value="EGV42152.2"/>
    <property type="molecule type" value="Genomic_DNA"/>
</dbReference>
<dbReference type="OrthoDB" id="1144071at2"/>
<evidence type="ECO:0000313" key="1">
    <source>
        <dbReference type="EMBL" id="EGV42152.2"/>
    </source>
</evidence>
<organism evidence="1 2">
    <name type="scientific">Bizionia argentinensis JUB59</name>
    <dbReference type="NCBI Taxonomy" id="1046627"/>
    <lineage>
        <taxon>Bacteria</taxon>
        <taxon>Pseudomonadati</taxon>
        <taxon>Bacteroidota</taxon>
        <taxon>Flavobacteriia</taxon>
        <taxon>Flavobacteriales</taxon>
        <taxon>Flavobacteriaceae</taxon>
        <taxon>Bizionia</taxon>
    </lineage>
</organism>
<name>G2EH50_9FLAO</name>
<dbReference type="eggNOG" id="ENOG50332W8">
    <property type="taxonomic scope" value="Bacteria"/>
</dbReference>
<reference evidence="1 2" key="1">
    <citation type="journal article" date="2008" name="Int. J. Syst. Evol. Microbiol.">
        <title>Bizionia argentinensis sp. nov., isolated from surface marine water in Antarctica.</title>
        <authorList>
            <person name="Bercovich A."/>
            <person name="Vazquez S.C."/>
            <person name="Yankilevich P."/>
            <person name="Coria S.H."/>
            <person name="Foti M."/>
            <person name="Hernandez E."/>
            <person name="Vidal A."/>
            <person name="Ruberto L."/>
            <person name="Melo C."/>
            <person name="Marenssi S."/>
            <person name="Criscuolo M."/>
            <person name="Memoli M."/>
            <person name="Arguelles M."/>
            <person name="Mac Cormack W.P."/>
        </authorList>
    </citation>
    <scope>NUCLEOTIDE SEQUENCE [LARGE SCALE GENOMIC DNA]</scope>
    <source>
        <strain evidence="1 2">JUB59</strain>
    </source>
</reference>
<evidence type="ECO:0000313" key="2">
    <source>
        <dbReference type="Proteomes" id="UP000003730"/>
    </source>
</evidence>
<dbReference type="Proteomes" id="UP000003730">
    <property type="component" value="Unassembled WGS sequence"/>
</dbReference>
<comment type="caution">
    <text evidence="1">The sequence shown here is derived from an EMBL/GenBank/DDBJ whole genome shotgun (WGS) entry which is preliminary data.</text>
</comment>
<dbReference type="AlphaFoldDB" id="G2EH50"/>
<sequence length="163" mass="18044">MKITTKRIQTISMDLRVEGENNEQIVLQTNISNDTLFIGSAYQPMFIKPDDKLAAHKKISIELTLEIPENLNVLISSDIASVFANGSYKFLTAELLNGHFLAKKFQGNLQVDTLHGNISLETLAGLLDVHTKNGTIEKANIPLGRNQITLNSINGNISVKRTR</sequence>
<accession>G2EH50</accession>
<protein>
    <recommendedName>
        <fullName evidence="3">Adhesin domain-containing protein</fullName>
    </recommendedName>
</protein>
<gene>
    <name evidence="1" type="ORF">BZARG_437</name>
</gene>
<dbReference type="STRING" id="1046627.BZARG_437"/>
<keyword evidence="2" id="KW-1185">Reference proteome</keyword>
<proteinExistence type="predicted"/>
<evidence type="ECO:0008006" key="3">
    <source>
        <dbReference type="Google" id="ProtNLM"/>
    </source>
</evidence>